<evidence type="ECO:0000259" key="3">
    <source>
        <dbReference type="Pfam" id="PF00823"/>
    </source>
</evidence>
<feature type="compositionally biased region" description="Low complexity" evidence="2">
    <location>
        <begin position="171"/>
        <end position="193"/>
    </location>
</feature>
<dbReference type="PANTHER" id="PTHR46766:SF1">
    <property type="entry name" value="GLUTAMINE-RICH PROTEIN 2"/>
    <property type="match status" value="1"/>
</dbReference>
<dbReference type="Proteomes" id="UP001519535">
    <property type="component" value="Unassembled WGS sequence"/>
</dbReference>
<dbReference type="InterPro" id="IPR000030">
    <property type="entry name" value="PPE_dom"/>
</dbReference>
<proteinExistence type="inferred from homology"/>
<feature type="compositionally biased region" description="Polar residues" evidence="2">
    <location>
        <begin position="194"/>
        <end position="214"/>
    </location>
</feature>
<sequence>MDFGAQSPEVNSGRIYAGPGSASLRTAAAGWTRLATELGSAAAGYQAVIAELGQTWLGPAAEAMTAAAAPYAAWLRTTAVQVEQTATQAETAADVFEQAFAAMVPPTVIAANRSELAALIAADAFGQNAAAIAALEAEYGQMWVQDATVMYGYAGQSAAAAAVPPFTAPPTVADPSGQAGQAAATAQSATGTAHSQLSQLMGSVPQTLHGLSSNSGSAAAPPDVSAPVQSTEPPSASQAASYIEMISRSILPANDTNISTLYGMGQYSRNLNTDLDIAAATDGKFGFGSGNPAPPPAPLPSVRPAVAASVGDTATVGKLSVPSAWTAAAPEVAMTAAALPATAPGAAPIAGPAGLGADAAAAGIAGRALAAGAAGAARHRPGADARRLERIAGELTGTRAVQRWHTDSGGRRGLLGELSRRPGVHEVHFDSEDPDPQPQQG</sequence>
<evidence type="ECO:0000256" key="2">
    <source>
        <dbReference type="SAM" id="MobiDB-lite"/>
    </source>
</evidence>
<name>A0ABS5REF4_9MYCO</name>
<protein>
    <submittedName>
        <fullName evidence="5">PPE family protein</fullName>
    </submittedName>
</protein>
<comment type="similarity">
    <text evidence="1">Belongs to the mycobacterial PPE family.</text>
</comment>
<dbReference type="Gene3D" id="1.20.1260.20">
    <property type="entry name" value="PPE superfamily"/>
    <property type="match status" value="1"/>
</dbReference>
<dbReference type="Pfam" id="PF00823">
    <property type="entry name" value="PPE"/>
    <property type="match status" value="1"/>
</dbReference>
<dbReference type="Pfam" id="PF12484">
    <property type="entry name" value="PPE-SVP"/>
    <property type="match status" value="1"/>
</dbReference>
<feature type="region of interest" description="Disordered" evidence="2">
    <location>
        <begin position="404"/>
        <end position="441"/>
    </location>
</feature>
<evidence type="ECO:0000259" key="4">
    <source>
        <dbReference type="Pfam" id="PF12484"/>
    </source>
</evidence>
<feature type="region of interest" description="Disordered" evidence="2">
    <location>
        <begin position="171"/>
        <end position="236"/>
    </location>
</feature>
<evidence type="ECO:0000313" key="6">
    <source>
        <dbReference type="Proteomes" id="UP001519535"/>
    </source>
</evidence>
<feature type="domain" description="PPE" evidence="3">
    <location>
        <begin position="2"/>
        <end position="164"/>
    </location>
</feature>
<dbReference type="InterPro" id="IPR038332">
    <property type="entry name" value="PPE_sf"/>
</dbReference>
<organism evidence="5 6">
    <name type="scientific">Mycolicibacter acidiphilus</name>
    <dbReference type="NCBI Taxonomy" id="2835306"/>
    <lineage>
        <taxon>Bacteria</taxon>
        <taxon>Bacillati</taxon>
        <taxon>Actinomycetota</taxon>
        <taxon>Actinomycetes</taxon>
        <taxon>Mycobacteriales</taxon>
        <taxon>Mycobacteriaceae</taxon>
        <taxon>Mycolicibacter</taxon>
    </lineage>
</organism>
<dbReference type="EMBL" id="JAHCLR010000004">
    <property type="protein sequence ID" value="MBS9532666.1"/>
    <property type="molecule type" value="Genomic_DNA"/>
</dbReference>
<accession>A0ABS5REF4</accession>
<keyword evidence="6" id="KW-1185">Reference proteome</keyword>
<gene>
    <name evidence="5" type="ORF">KIH27_03585</name>
</gene>
<comment type="caution">
    <text evidence="5">The sequence shown here is derived from an EMBL/GenBank/DDBJ whole genome shotgun (WGS) entry which is preliminary data.</text>
</comment>
<feature type="compositionally biased region" description="Low complexity" evidence="2">
    <location>
        <begin position="215"/>
        <end position="230"/>
    </location>
</feature>
<dbReference type="RefSeq" id="WP_214091552.1">
    <property type="nucleotide sequence ID" value="NZ_JAHCLR010000004.1"/>
</dbReference>
<dbReference type="InterPro" id="IPR022171">
    <property type="entry name" value="PPE_C"/>
</dbReference>
<feature type="domain" description="PPE family C-terminal" evidence="4">
    <location>
        <begin position="307"/>
        <end position="383"/>
    </location>
</feature>
<reference evidence="5 6" key="1">
    <citation type="submission" date="2021-05" db="EMBL/GenBank/DDBJ databases">
        <title>Mycobacterium acidophilum sp. nov., an extremely acid-tolerant member of the genus Mycobacterium.</title>
        <authorList>
            <person name="Xia J."/>
        </authorList>
    </citation>
    <scope>NUCLEOTIDE SEQUENCE [LARGE SCALE GENOMIC DNA]</scope>
    <source>
        <strain evidence="5 6">M1</strain>
    </source>
</reference>
<evidence type="ECO:0000313" key="5">
    <source>
        <dbReference type="EMBL" id="MBS9532666.1"/>
    </source>
</evidence>
<dbReference type="SUPFAM" id="SSF140459">
    <property type="entry name" value="PE/PPE dimer-like"/>
    <property type="match status" value="1"/>
</dbReference>
<feature type="compositionally biased region" description="Basic and acidic residues" evidence="2">
    <location>
        <begin position="418"/>
        <end position="431"/>
    </location>
</feature>
<evidence type="ECO:0000256" key="1">
    <source>
        <dbReference type="ARBA" id="ARBA00010652"/>
    </source>
</evidence>
<dbReference type="PANTHER" id="PTHR46766">
    <property type="entry name" value="GLUTAMINE-RICH PROTEIN 2"/>
    <property type="match status" value="1"/>
</dbReference>